<organism evidence="2">
    <name type="scientific">gut metagenome</name>
    <dbReference type="NCBI Taxonomy" id="749906"/>
    <lineage>
        <taxon>unclassified sequences</taxon>
        <taxon>metagenomes</taxon>
        <taxon>organismal metagenomes</taxon>
    </lineage>
</organism>
<feature type="region of interest" description="Disordered" evidence="1">
    <location>
        <begin position="1"/>
        <end position="24"/>
    </location>
</feature>
<protein>
    <submittedName>
        <fullName evidence="2">Uncharacterized protein</fullName>
    </submittedName>
</protein>
<proteinExistence type="predicted"/>
<accession>J9GNB4</accession>
<name>J9GNB4_9ZZZZ</name>
<gene>
    <name evidence="2" type="ORF">EVA_02339</name>
</gene>
<comment type="caution">
    <text evidence="2">The sequence shown here is derived from an EMBL/GenBank/DDBJ whole genome shotgun (WGS) entry which is preliminary data.</text>
</comment>
<evidence type="ECO:0000256" key="1">
    <source>
        <dbReference type="SAM" id="MobiDB-lite"/>
    </source>
</evidence>
<sequence>KGYNVNSQVISPGHDKNLLYPNKG</sequence>
<evidence type="ECO:0000313" key="2">
    <source>
        <dbReference type="EMBL" id="EJX09557.1"/>
    </source>
</evidence>
<dbReference type="EMBL" id="AMCI01000365">
    <property type="protein sequence ID" value="EJX09557.1"/>
    <property type="molecule type" value="Genomic_DNA"/>
</dbReference>
<dbReference type="AlphaFoldDB" id="J9GNB4"/>
<feature type="compositionally biased region" description="Polar residues" evidence="1">
    <location>
        <begin position="1"/>
        <end position="10"/>
    </location>
</feature>
<feature type="non-terminal residue" evidence="2">
    <location>
        <position position="1"/>
    </location>
</feature>
<reference evidence="2" key="1">
    <citation type="journal article" date="2012" name="PLoS ONE">
        <title>Gene sets for utilization of primary and secondary nutrition supplies in the distal gut of endangered iberian lynx.</title>
        <authorList>
            <person name="Alcaide M."/>
            <person name="Messina E."/>
            <person name="Richter M."/>
            <person name="Bargiela R."/>
            <person name="Peplies J."/>
            <person name="Huws S.A."/>
            <person name="Newbold C.J."/>
            <person name="Golyshin P.N."/>
            <person name="Simon M.A."/>
            <person name="Lopez G."/>
            <person name="Yakimov M.M."/>
            <person name="Ferrer M."/>
        </authorList>
    </citation>
    <scope>NUCLEOTIDE SEQUENCE</scope>
</reference>